<organism evidence="2 3">
    <name type="scientific">Saprolegnia diclina (strain VS20)</name>
    <dbReference type="NCBI Taxonomy" id="1156394"/>
    <lineage>
        <taxon>Eukaryota</taxon>
        <taxon>Sar</taxon>
        <taxon>Stramenopiles</taxon>
        <taxon>Oomycota</taxon>
        <taxon>Saprolegniomycetes</taxon>
        <taxon>Saprolegniales</taxon>
        <taxon>Saprolegniaceae</taxon>
        <taxon>Saprolegnia</taxon>
    </lineage>
</organism>
<name>T0QE94_SAPDV</name>
<evidence type="ECO:0000256" key="1">
    <source>
        <dbReference type="SAM" id="Phobius"/>
    </source>
</evidence>
<gene>
    <name evidence="2" type="ORF">SDRG_09571</name>
</gene>
<dbReference type="Proteomes" id="UP000030762">
    <property type="component" value="Unassembled WGS sequence"/>
</dbReference>
<accession>T0QE94</accession>
<dbReference type="VEuPathDB" id="FungiDB:SDRG_09571"/>
<dbReference type="PANTHER" id="PTHR34496:SF6">
    <property type="entry name" value="GLYCOSYLTRANSFERASE 2-LIKE DOMAIN-CONTAINING PROTEIN"/>
    <property type="match status" value="1"/>
</dbReference>
<dbReference type="InterPro" id="IPR021067">
    <property type="entry name" value="Glycosyltransferase"/>
</dbReference>
<dbReference type="EMBL" id="JH767161">
    <property type="protein sequence ID" value="EQC33051.1"/>
    <property type="molecule type" value="Genomic_DNA"/>
</dbReference>
<evidence type="ECO:0000313" key="3">
    <source>
        <dbReference type="Proteomes" id="UP000030762"/>
    </source>
</evidence>
<feature type="transmembrane region" description="Helical" evidence="1">
    <location>
        <begin position="12"/>
        <end position="35"/>
    </location>
</feature>
<dbReference type="OrthoDB" id="61578at2759"/>
<dbReference type="eggNOG" id="ENOG502QWHU">
    <property type="taxonomic scope" value="Eukaryota"/>
</dbReference>
<keyword evidence="3" id="KW-1185">Reference proteome</keyword>
<evidence type="ECO:0000313" key="2">
    <source>
        <dbReference type="EMBL" id="EQC33051.1"/>
    </source>
</evidence>
<dbReference type="PANTHER" id="PTHR34496">
    <property type="entry name" value="GLCNAC TRANSFERASE-RELATED"/>
    <property type="match status" value="1"/>
</dbReference>
<sequence length="413" mass="46177">MRHQHQRGGLRQLIAAKYVYLLLVACAICVFGLLFEISQLSSAFQGEPSKLHAADHALPAASRSSLKKVAPQIDHAIAVIMTNYRDSEQCVATLTSLYEMADAPHGLHLVLFEEIDATSGDPNDASCFETFCAASRDICAEHRGRIDHKFRHANDHVGPSPARALAEAMVPSNWLTAPKNKYYLSIDSRLEFVDKWDTLLLTEWRRAQNPHGILSIAPPALVSKAWPIDRTQRALMCTARVWTKDAALAAVDFNPPVLVKPPFTEPRLSAQYAESFHFGPIHALSAAPADAKALYVWHGDAYHRATRWWTSGYDFYAPSIEIAYAKYMPRVLHPLQLVQWDVKSPDPLAAMKTTQRQSYAHLQALYTGANVGTKRSFKQWVAFSHVYPTAAYDMSTDKQFMACNPLSYVPPRS</sequence>
<proteinExistence type="predicted"/>
<dbReference type="InParanoid" id="T0QE94"/>
<dbReference type="AlphaFoldDB" id="T0QE94"/>
<dbReference type="RefSeq" id="XP_008613737.1">
    <property type="nucleotide sequence ID" value="XM_008615515.1"/>
</dbReference>
<keyword evidence="1" id="KW-0812">Transmembrane</keyword>
<protein>
    <submittedName>
        <fullName evidence="2">Uncharacterized protein</fullName>
    </submittedName>
</protein>
<dbReference type="GeneID" id="19950298"/>
<reference evidence="2 3" key="1">
    <citation type="submission" date="2012-04" db="EMBL/GenBank/DDBJ databases">
        <title>The Genome Sequence of Saprolegnia declina VS20.</title>
        <authorList>
            <consortium name="The Broad Institute Genome Sequencing Platform"/>
            <person name="Russ C."/>
            <person name="Nusbaum C."/>
            <person name="Tyler B."/>
            <person name="van West P."/>
            <person name="Dieguez-Uribeondo J."/>
            <person name="de Bruijn I."/>
            <person name="Tripathy S."/>
            <person name="Jiang R."/>
            <person name="Young S.K."/>
            <person name="Zeng Q."/>
            <person name="Gargeya S."/>
            <person name="Fitzgerald M."/>
            <person name="Haas B."/>
            <person name="Abouelleil A."/>
            <person name="Alvarado L."/>
            <person name="Arachchi H.M."/>
            <person name="Berlin A."/>
            <person name="Chapman S.B."/>
            <person name="Goldberg J."/>
            <person name="Griggs A."/>
            <person name="Gujja S."/>
            <person name="Hansen M."/>
            <person name="Howarth C."/>
            <person name="Imamovic A."/>
            <person name="Larimer J."/>
            <person name="McCowen C."/>
            <person name="Montmayeur A."/>
            <person name="Murphy C."/>
            <person name="Neiman D."/>
            <person name="Pearson M."/>
            <person name="Priest M."/>
            <person name="Roberts A."/>
            <person name="Saif S."/>
            <person name="Shea T."/>
            <person name="Sisk P."/>
            <person name="Sykes S."/>
            <person name="Wortman J."/>
            <person name="Nusbaum C."/>
            <person name="Birren B."/>
        </authorList>
    </citation>
    <scope>NUCLEOTIDE SEQUENCE [LARGE SCALE GENOMIC DNA]</scope>
    <source>
        <strain evidence="2 3">VS20</strain>
    </source>
</reference>
<dbReference type="Pfam" id="PF11397">
    <property type="entry name" value="GlcNAc"/>
    <property type="match status" value="1"/>
</dbReference>
<keyword evidence="1" id="KW-0472">Membrane</keyword>
<keyword evidence="1" id="KW-1133">Transmembrane helix</keyword>
<dbReference type="OMA" id="VQCSARI"/>